<evidence type="ECO:0000313" key="4">
    <source>
        <dbReference type="Proteomes" id="UP001595973"/>
    </source>
</evidence>
<dbReference type="PANTHER" id="PTHR36435">
    <property type="entry name" value="SLR1288 PROTEIN"/>
    <property type="match status" value="1"/>
</dbReference>
<feature type="domain" description="CAAX prenyl protease 2/Lysostaphin resistance protein A-like" evidence="2">
    <location>
        <begin position="147"/>
        <end position="242"/>
    </location>
</feature>
<feature type="transmembrane region" description="Helical" evidence="1">
    <location>
        <begin position="272"/>
        <end position="294"/>
    </location>
</feature>
<comment type="caution">
    <text evidence="3">The sequence shown here is derived from an EMBL/GenBank/DDBJ whole genome shotgun (WGS) entry which is preliminary data.</text>
</comment>
<keyword evidence="1" id="KW-1133">Transmembrane helix</keyword>
<dbReference type="InterPro" id="IPR052710">
    <property type="entry name" value="CAAX_protease"/>
</dbReference>
<organism evidence="3 4">
    <name type="scientific">Seohaeicola nanhaiensis</name>
    <dbReference type="NCBI Taxonomy" id="1387282"/>
    <lineage>
        <taxon>Bacteria</taxon>
        <taxon>Pseudomonadati</taxon>
        <taxon>Pseudomonadota</taxon>
        <taxon>Alphaproteobacteria</taxon>
        <taxon>Rhodobacterales</taxon>
        <taxon>Roseobacteraceae</taxon>
        <taxon>Seohaeicola</taxon>
    </lineage>
</organism>
<reference evidence="4" key="1">
    <citation type="journal article" date="2019" name="Int. J. Syst. Evol. Microbiol.">
        <title>The Global Catalogue of Microorganisms (GCM) 10K type strain sequencing project: providing services to taxonomists for standard genome sequencing and annotation.</title>
        <authorList>
            <consortium name="The Broad Institute Genomics Platform"/>
            <consortium name="The Broad Institute Genome Sequencing Center for Infectious Disease"/>
            <person name="Wu L."/>
            <person name="Ma J."/>
        </authorList>
    </citation>
    <scope>NUCLEOTIDE SEQUENCE [LARGE SCALE GENOMIC DNA]</scope>
    <source>
        <strain evidence="4">CGMCC 4.7283</strain>
    </source>
</reference>
<feature type="transmembrane region" description="Helical" evidence="1">
    <location>
        <begin position="21"/>
        <end position="50"/>
    </location>
</feature>
<dbReference type="PANTHER" id="PTHR36435:SF1">
    <property type="entry name" value="CAAX AMINO TERMINAL PROTEASE FAMILY PROTEIN"/>
    <property type="match status" value="1"/>
</dbReference>
<evidence type="ECO:0000313" key="3">
    <source>
        <dbReference type="EMBL" id="MFC4668773.1"/>
    </source>
</evidence>
<dbReference type="EC" id="3.4.-.-" evidence="3"/>
<protein>
    <submittedName>
        <fullName evidence="3">CPBP family intramembrane glutamic endopeptidase</fullName>
        <ecNumber evidence="3">3.4.-.-</ecNumber>
    </submittedName>
</protein>
<sequence length="296" mass="31201">MRDAPYSAHERLVAPARPTAGLGRLVIGLALIGALTFALGSLYRVALAALFRLEPGLRVDLTRGATPGSLLLLLFGFGAIIAAVLLVARWLHGRAPSSLTGPPGLTLRQFGRVLGFLILLHIALALLPPYGPGEPVVPNLDPALWFALLPLSLVAILVQTSSEELLFRGYLQQGLAARFSAPLVWMGLPALLFGLGHYQAAAGATTWIAISWAVCFGLAASDLTARAGTLGPAIAMHLFNNAGAMLLVAVKGPMSGLALATLPYATDDIEHLGSWMLLDFAILAVSWLVARLAIRR</sequence>
<keyword evidence="1" id="KW-0812">Transmembrane</keyword>
<keyword evidence="3" id="KW-0378">Hydrolase</keyword>
<dbReference type="GO" id="GO:0016787">
    <property type="term" value="F:hydrolase activity"/>
    <property type="evidence" value="ECO:0007669"/>
    <property type="project" value="UniProtKB-KW"/>
</dbReference>
<feature type="transmembrane region" description="Helical" evidence="1">
    <location>
        <begin position="113"/>
        <end position="130"/>
    </location>
</feature>
<feature type="transmembrane region" description="Helical" evidence="1">
    <location>
        <begin position="142"/>
        <end position="158"/>
    </location>
</feature>
<feature type="transmembrane region" description="Helical" evidence="1">
    <location>
        <begin position="204"/>
        <end position="223"/>
    </location>
</feature>
<name>A0ABV9KFN5_9RHOB</name>
<accession>A0ABV9KFN5</accession>
<dbReference type="Proteomes" id="UP001595973">
    <property type="component" value="Unassembled WGS sequence"/>
</dbReference>
<dbReference type="Pfam" id="PF02517">
    <property type="entry name" value="Rce1-like"/>
    <property type="match status" value="1"/>
</dbReference>
<keyword evidence="4" id="KW-1185">Reference proteome</keyword>
<evidence type="ECO:0000259" key="2">
    <source>
        <dbReference type="Pfam" id="PF02517"/>
    </source>
</evidence>
<gene>
    <name evidence="3" type="ORF">ACFO5X_09420</name>
</gene>
<proteinExistence type="predicted"/>
<evidence type="ECO:0000256" key="1">
    <source>
        <dbReference type="SAM" id="Phobius"/>
    </source>
</evidence>
<feature type="transmembrane region" description="Helical" evidence="1">
    <location>
        <begin position="179"/>
        <end position="198"/>
    </location>
</feature>
<dbReference type="InterPro" id="IPR003675">
    <property type="entry name" value="Rce1/LyrA-like_dom"/>
</dbReference>
<keyword evidence="1" id="KW-0472">Membrane</keyword>
<feature type="transmembrane region" description="Helical" evidence="1">
    <location>
        <begin position="70"/>
        <end position="92"/>
    </location>
</feature>
<dbReference type="RefSeq" id="WP_380717120.1">
    <property type="nucleotide sequence ID" value="NZ_JBHSGI010000005.1"/>
</dbReference>
<dbReference type="EMBL" id="JBHSGI010000005">
    <property type="protein sequence ID" value="MFC4668773.1"/>
    <property type="molecule type" value="Genomic_DNA"/>
</dbReference>